<name>A0A2V1DS84_9PLEO</name>
<dbReference type="Pfam" id="PF11951">
    <property type="entry name" value="Fungal_trans_2"/>
    <property type="match status" value="1"/>
</dbReference>
<reference evidence="1 2" key="1">
    <citation type="journal article" date="2018" name="Sci. Rep.">
        <title>Comparative genomics provides insights into the lifestyle and reveals functional heterogeneity of dark septate endophytic fungi.</title>
        <authorList>
            <person name="Knapp D.G."/>
            <person name="Nemeth J.B."/>
            <person name="Barry K."/>
            <person name="Hainaut M."/>
            <person name="Henrissat B."/>
            <person name="Johnson J."/>
            <person name="Kuo A."/>
            <person name="Lim J.H.P."/>
            <person name="Lipzen A."/>
            <person name="Nolan M."/>
            <person name="Ohm R.A."/>
            <person name="Tamas L."/>
            <person name="Grigoriev I.V."/>
            <person name="Spatafora J.W."/>
            <person name="Nagy L.G."/>
            <person name="Kovacs G.M."/>
        </authorList>
    </citation>
    <scope>NUCLEOTIDE SEQUENCE [LARGE SCALE GENOMIC DNA]</scope>
    <source>
        <strain evidence="1 2">DSE2036</strain>
    </source>
</reference>
<dbReference type="InterPro" id="IPR021858">
    <property type="entry name" value="Fun_TF"/>
</dbReference>
<sequence>MNDAGLFHALLCKSALFGLRNSIVQRKHMLESIRLINGRLQGDGATSDATITAILFMAKAEFFQMNHGAWSVHMDGVRKIVELRGGIRMLSRLIQQNIYSTDLLGCMEIGAVPHFPTTNLPKPSLLSEIPMQHTFSPATHDIPNLQYRLLYLYSKHQSHNSLTSSVIPTTLFCSQAQQMLSEIIQELLLIGTLLFISVPHMCALPPIRPVDYGYLLSRLNSLATPLFNDPTLLRHSHFLLWLSFLGEFCFDFALHLRTVSAMLKIASWEEMKMALDSM</sequence>
<dbReference type="AlphaFoldDB" id="A0A2V1DS84"/>
<keyword evidence="2" id="KW-1185">Reference proteome</keyword>
<dbReference type="PANTHER" id="PTHR37540">
    <property type="entry name" value="TRANSCRIPTION FACTOR (ACR-2), PUTATIVE-RELATED-RELATED"/>
    <property type="match status" value="1"/>
</dbReference>
<dbReference type="EMBL" id="KZ805368">
    <property type="protein sequence ID" value="PVI00752.1"/>
    <property type="molecule type" value="Genomic_DNA"/>
</dbReference>
<evidence type="ECO:0000313" key="2">
    <source>
        <dbReference type="Proteomes" id="UP000244855"/>
    </source>
</evidence>
<dbReference type="OrthoDB" id="4158087at2759"/>
<protein>
    <recommendedName>
        <fullName evidence="3">Transcription factor domain-containing protein</fullName>
    </recommendedName>
</protein>
<organism evidence="1 2">
    <name type="scientific">Periconia macrospinosa</name>
    <dbReference type="NCBI Taxonomy" id="97972"/>
    <lineage>
        <taxon>Eukaryota</taxon>
        <taxon>Fungi</taxon>
        <taxon>Dikarya</taxon>
        <taxon>Ascomycota</taxon>
        <taxon>Pezizomycotina</taxon>
        <taxon>Dothideomycetes</taxon>
        <taxon>Pleosporomycetidae</taxon>
        <taxon>Pleosporales</taxon>
        <taxon>Massarineae</taxon>
        <taxon>Periconiaceae</taxon>
        <taxon>Periconia</taxon>
    </lineage>
</organism>
<accession>A0A2V1DS84</accession>
<dbReference type="PANTHER" id="PTHR37540:SF5">
    <property type="entry name" value="TRANSCRIPTION FACTOR DOMAIN-CONTAINING PROTEIN"/>
    <property type="match status" value="1"/>
</dbReference>
<evidence type="ECO:0008006" key="3">
    <source>
        <dbReference type="Google" id="ProtNLM"/>
    </source>
</evidence>
<dbReference type="Proteomes" id="UP000244855">
    <property type="component" value="Unassembled WGS sequence"/>
</dbReference>
<evidence type="ECO:0000313" key="1">
    <source>
        <dbReference type="EMBL" id="PVI00752.1"/>
    </source>
</evidence>
<proteinExistence type="predicted"/>
<gene>
    <name evidence="1" type="ORF">DM02DRAFT_642235</name>
</gene>